<feature type="compositionally biased region" description="Polar residues" evidence="1">
    <location>
        <begin position="233"/>
        <end position="243"/>
    </location>
</feature>
<feature type="region of interest" description="Disordered" evidence="1">
    <location>
        <begin position="204"/>
        <end position="257"/>
    </location>
</feature>
<feature type="compositionally biased region" description="Basic and acidic residues" evidence="1">
    <location>
        <begin position="71"/>
        <end position="82"/>
    </location>
</feature>
<evidence type="ECO:0000256" key="1">
    <source>
        <dbReference type="SAM" id="MobiDB-lite"/>
    </source>
</evidence>
<dbReference type="AlphaFoldDB" id="A0AAD5L6M2"/>
<feature type="region of interest" description="Disordered" evidence="1">
    <location>
        <begin position="57"/>
        <end position="113"/>
    </location>
</feature>
<keyword evidence="3" id="KW-1185">Reference proteome</keyword>
<dbReference type="EMBL" id="WJBH02000006">
    <property type="protein sequence ID" value="KAI9556688.1"/>
    <property type="molecule type" value="Genomic_DNA"/>
</dbReference>
<feature type="compositionally biased region" description="Basic and acidic residues" evidence="1">
    <location>
        <begin position="247"/>
        <end position="257"/>
    </location>
</feature>
<reference evidence="2 3" key="1">
    <citation type="submission" date="2022-05" db="EMBL/GenBank/DDBJ databases">
        <title>A multi-omics perspective on studying reproductive biology in Daphnia sinensis.</title>
        <authorList>
            <person name="Jia J."/>
        </authorList>
    </citation>
    <scope>NUCLEOTIDE SEQUENCE [LARGE SCALE GENOMIC DNA]</scope>
    <source>
        <strain evidence="2 3">WSL</strain>
    </source>
</reference>
<gene>
    <name evidence="2" type="ORF">GHT06_016478</name>
</gene>
<evidence type="ECO:0000313" key="3">
    <source>
        <dbReference type="Proteomes" id="UP000820818"/>
    </source>
</evidence>
<proteinExistence type="predicted"/>
<protein>
    <submittedName>
        <fullName evidence="2">Uncharacterized protein</fullName>
    </submittedName>
</protein>
<evidence type="ECO:0000313" key="2">
    <source>
        <dbReference type="EMBL" id="KAI9556688.1"/>
    </source>
</evidence>
<dbReference type="Proteomes" id="UP000820818">
    <property type="component" value="Linkage Group LG6"/>
</dbReference>
<comment type="caution">
    <text evidence="2">The sequence shown here is derived from an EMBL/GenBank/DDBJ whole genome shotgun (WGS) entry which is preliminary data.</text>
</comment>
<accession>A0AAD5L6M2</accession>
<name>A0AAD5L6M2_9CRUS</name>
<organism evidence="2 3">
    <name type="scientific">Daphnia sinensis</name>
    <dbReference type="NCBI Taxonomy" id="1820382"/>
    <lineage>
        <taxon>Eukaryota</taxon>
        <taxon>Metazoa</taxon>
        <taxon>Ecdysozoa</taxon>
        <taxon>Arthropoda</taxon>
        <taxon>Crustacea</taxon>
        <taxon>Branchiopoda</taxon>
        <taxon>Diplostraca</taxon>
        <taxon>Cladocera</taxon>
        <taxon>Anomopoda</taxon>
        <taxon>Daphniidae</taxon>
        <taxon>Daphnia</taxon>
        <taxon>Daphnia similis group</taxon>
    </lineage>
</organism>
<sequence>MEYLCLLFSRLSLQLACCKRKRTEECPFEAVRLKSRVKRRCLTRPTVRLARVHPETCDKDREVSAPVPESRPAEPSRKRPASENDECSGPGSSKRVCRTVIPPTRVPPNTVSGEVGRRTVHLKKINKQPLPVPKIEVTIKPERPAQLPVEIPVGATCTKVRTIKVRRLDEQPEPVKRTSVFDRLGGVECKPVLVDRAKPSVFQRLGERPPQGYDREQPGRWTHGKKPYHQEFRSPSANGTMSNGRWYRSDGRAFRRI</sequence>